<comment type="subcellular location">
    <subcellularLocation>
        <location evidence="1">Cell membrane</location>
        <topology evidence="1">Multi-pass membrane protein</topology>
    </subcellularLocation>
</comment>
<accession>A0A0F9HKV9</accession>
<dbReference type="InterPro" id="IPR013525">
    <property type="entry name" value="ABC2_TM"/>
</dbReference>
<dbReference type="InterPro" id="IPR000412">
    <property type="entry name" value="ABC_2_transport"/>
</dbReference>
<keyword evidence="3" id="KW-1003">Cell membrane</keyword>
<evidence type="ECO:0000256" key="5">
    <source>
        <dbReference type="ARBA" id="ARBA00022692"/>
    </source>
</evidence>
<keyword evidence="2" id="KW-0813">Transport</keyword>
<evidence type="ECO:0000313" key="11">
    <source>
        <dbReference type="EMBL" id="KKL75752.1"/>
    </source>
</evidence>
<sequence length="254" mass="28559">MTFATTRIIAALILREMSTLYGRSPGGYIWALAEPILGIVLLSMIFSIGFRSPQLGTNFPMFYATGLIPFLVFSDISTKVAQSINYSRQLLAYPCVTFVDAIIARFFLNLCTQLLIGFIVLIGITTTFETHTSLKPTPIFLAIAMASALAFGVGTLNCFLLSYFPIWQRIYSIMTRPLLLISAVLFTLETVPQPYRDWLWFNPLVHIIGTLRAGFYNSYDATYVSPVYVFGISLMLMLSGLILLRRYHNDILEV</sequence>
<evidence type="ECO:0000256" key="1">
    <source>
        <dbReference type="ARBA" id="ARBA00004651"/>
    </source>
</evidence>
<evidence type="ECO:0000256" key="4">
    <source>
        <dbReference type="ARBA" id="ARBA00022597"/>
    </source>
</evidence>
<dbReference type="PANTHER" id="PTHR30413:SF10">
    <property type="entry name" value="CAPSULE POLYSACCHARIDE EXPORT INNER-MEMBRANE PROTEIN CTRC"/>
    <property type="match status" value="1"/>
</dbReference>
<gene>
    <name evidence="11" type="ORF">LCGC14_2051750</name>
</gene>
<proteinExistence type="predicted"/>
<evidence type="ECO:0000256" key="9">
    <source>
        <dbReference type="SAM" id="Phobius"/>
    </source>
</evidence>
<keyword evidence="7 9" id="KW-1133">Transmembrane helix</keyword>
<feature type="transmembrane region" description="Helical" evidence="9">
    <location>
        <begin position="225"/>
        <end position="244"/>
    </location>
</feature>
<feature type="transmembrane region" description="Helical" evidence="9">
    <location>
        <begin position="139"/>
        <end position="164"/>
    </location>
</feature>
<dbReference type="GO" id="GO:0043190">
    <property type="term" value="C:ATP-binding cassette (ABC) transporter complex"/>
    <property type="evidence" value="ECO:0007669"/>
    <property type="project" value="InterPro"/>
</dbReference>
<evidence type="ECO:0000256" key="3">
    <source>
        <dbReference type="ARBA" id="ARBA00022475"/>
    </source>
</evidence>
<feature type="transmembrane region" description="Helical" evidence="9">
    <location>
        <begin position="61"/>
        <end position="78"/>
    </location>
</feature>
<dbReference type="AlphaFoldDB" id="A0A0F9HKV9"/>
<protein>
    <recommendedName>
        <fullName evidence="10">ABC transmembrane type-2 domain-containing protein</fullName>
    </recommendedName>
</protein>
<keyword evidence="4" id="KW-0762">Sugar transport</keyword>
<evidence type="ECO:0000256" key="7">
    <source>
        <dbReference type="ARBA" id="ARBA00022989"/>
    </source>
</evidence>
<keyword evidence="8 9" id="KW-0472">Membrane</keyword>
<keyword evidence="6" id="KW-0972">Capsule biogenesis/degradation</keyword>
<dbReference type="PROSITE" id="PS51012">
    <property type="entry name" value="ABC_TM2"/>
    <property type="match status" value="1"/>
</dbReference>
<dbReference type="PRINTS" id="PR00164">
    <property type="entry name" value="ABC2TRNSPORT"/>
</dbReference>
<organism evidence="11">
    <name type="scientific">marine sediment metagenome</name>
    <dbReference type="NCBI Taxonomy" id="412755"/>
    <lineage>
        <taxon>unclassified sequences</taxon>
        <taxon>metagenomes</taxon>
        <taxon>ecological metagenomes</taxon>
    </lineage>
</organism>
<dbReference type="Pfam" id="PF01061">
    <property type="entry name" value="ABC2_membrane"/>
    <property type="match status" value="1"/>
</dbReference>
<name>A0A0F9HKV9_9ZZZZ</name>
<evidence type="ECO:0000256" key="2">
    <source>
        <dbReference type="ARBA" id="ARBA00022448"/>
    </source>
</evidence>
<dbReference type="GO" id="GO:0015920">
    <property type="term" value="P:lipopolysaccharide transport"/>
    <property type="evidence" value="ECO:0007669"/>
    <property type="project" value="TreeGrafter"/>
</dbReference>
<keyword evidence="5 9" id="KW-0812">Transmembrane</keyword>
<evidence type="ECO:0000259" key="10">
    <source>
        <dbReference type="PROSITE" id="PS51012"/>
    </source>
</evidence>
<comment type="caution">
    <text evidence="11">The sequence shown here is derived from an EMBL/GenBank/DDBJ whole genome shotgun (WGS) entry which is preliminary data.</text>
</comment>
<dbReference type="PANTHER" id="PTHR30413">
    <property type="entry name" value="INNER MEMBRANE TRANSPORT PERMEASE"/>
    <property type="match status" value="1"/>
</dbReference>
<feature type="domain" description="ABC transmembrane type-2" evidence="10">
    <location>
        <begin position="26"/>
        <end position="247"/>
    </location>
</feature>
<dbReference type="EMBL" id="LAZR01024261">
    <property type="protein sequence ID" value="KKL75752.1"/>
    <property type="molecule type" value="Genomic_DNA"/>
</dbReference>
<evidence type="ECO:0000256" key="8">
    <source>
        <dbReference type="ARBA" id="ARBA00023136"/>
    </source>
</evidence>
<feature type="transmembrane region" description="Helical" evidence="9">
    <location>
        <begin position="170"/>
        <end position="188"/>
    </location>
</feature>
<feature type="transmembrane region" description="Helical" evidence="9">
    <location>
        <begin position="27"/>
        <end position="49"/>
    </location>
</feature>
<reference evidence="11" key="1">
    <citation type="journal article" date="2015" name="Nature">
        <title>Complex archaea that bridge the gap between prokaryotes and eukaryotes.</title>
        <authorList>
            <person name="Spang A."/>
            <person name="Saw J.H."/>
            <person name="Jorgensen S.L."/>
            <person name="Zaremba-Niedzwiedzka K."/>
            <person name="Martijn J."/>
            <person name="Lind A.E."/>
            <person name="van Eijk R."/>
            <person name="Schleper C."/>
            <person name="Guy L."/>
            <person name="Ettema T.J."/>
        </authorList>
    </citation>
    <scope>NUCLEOTIDE SEQUENCE</scope>
</reference>
<evidence type="ECO:0000256" key="6">
    <source>
        <dbReference type="ARBA" id="ARBA00022903"/>
    </source>
</evidence>
<dbReference type="GO" id="GO:0140359">
    <property type="term" value="F:ABC-type transporter activity"/>
    <property type="evidence" value="ECO:0007669"/>
    <property type="project" value="InterPro"/>
</dbReference>
<dbReference type="InterPro" id="IPR047817">
    <property type="entry name" value="ABC2_TM_bact-type"/>
</dbReference>